<evidence type="ECO:0000313" key="1">
    <source>
        <dbReference type="EMBL" id="GFH32936.1"/>
    </source>
</evidence>
<dbReference type="Proteomes" id="UP000485058">
    <property type="component" value="Unassembled WGS sequence"/>
</dbReference>
<organism evidence="1 2">
    <name type="scientific">Haematococcus lacustris</name>
    <name type="common">Green alga</name>
    <name type="synonym">Haematococcus pluvialis</name>
    <dbReference type="NCBI Taxonomy" id="44745"/>
    <lineage>
        <taxon>Eukaryota</taxon>
        <taxon>Viridiplantae</taxon>
        <taxon>Chlorophyta</taxon>
        <taxon>core chlorophytes</taxon>
        <taxon>Chlorophyceae</taxon>
        <taxon>CS clade</taxon>
        <taxon>Chlamydomonadales</taxon>
        <taxon>Haematococcaceae</taxon>
        <taxon>Haematococcus</taxon>
    </lineage>
</organism>
<gene>
    <name evidence="1" type="ORF">HaLaN_32236</name>
</gene>
<proteinExistence type="predicted"/>
<accession>A0A6A0AJG8</accession>
<comment type="caution">
    <text evidence="1">The sequence shown here is derived from an EMBL/GenBank/DDBJ whole genome shotgun (WGS) entry which is preliminary data.</text>
</comment>
<sequence>PGLIDRGDKKREIEKVVATVLSSTACDKLAALMVKHAMRLCGHTMDLVSRSNQ</sequence>
<feature type="non-terminal residue" evidence="1">
    <location>
        <position position="1"/>
    </location>
</feature>
<dbReference type="EMBL" id="BLLF01007407">
    <property type="protein sequence ID" value="GFH32936.1"/>
    <property type="molecule type" value="Genomic_DNA"/>
</dbReference>
<dbReference type="AlphaFoldDB" id="A0A6A0AJG8"/>
<evidence type="ECO:0000313" key="2">
    <source>
        <dbReference type="Proteomes" id="UP000485058"/>
    </source>
</evidence>
<reference evidence="1 2" key="1">
    <citation type="submission" date="2020-02" db="EMBL/GenBank/DDBJ databases">
        <title>Draft genome sequence of Haematococcus lacustris strain NIES-144.</title>
        <authorList>
            <person name="Morimoto D."/>
            <person name="Nakagawa S."/>
            <person name="Yoshida T."/>
            <person name="Sawayama S."/>
        </authorList>
    </citation>
    <scope>NUCLEOTIDE SEQUENCE [LARGE SCALE GENOMIC DNA]</scope>
    <source>
        <strain evidence="1 2">NIES-144</strain>
    </source>
</reference>
<name>A0A6A0AJG8_HAELA</name>
<protein>
    <submittedName>
        <fullName evidence="1">Uncharacterized protein</fullName>
    </submittedName>
</protein>
<keyword evidence="2" id="KW-1185">Reference proteome</keyword>